<evidence type="ECO:0000256" key="1">
    <source>
        <dbReference type="SAM" id="MobiDB-lite"/>
    </source>
</evidence>
<reference evidence="2" key="2">
    <citation type="submission" date="2021-09" db="EMBL/GenBank/DDBJ databases">
        <authorList>
            <person name="Jia N."/>
            <person name="Wang J."/>
            <person name="Shi W."/>
            <person name="Du L."/>
            <person name="Sun Y."/>
            <person name="Zhan W."/>
            <person name="Jiang J."/>
            <person name="Wang Q."/>
            <person name="Zhang B."/>
            <person name="Ji P."/>
            <person name="Sakyi L.B."/>
            <person name="Cui X."/>
            <person name="Yuan T."/>
            <person name="Jiang B."/>
            <person name="Yang W."/>
            <person name="Lam T.T.-Y."/>
            <person name="Chang Q."/>
            <person name="Ding S."/>
            <person name="Wang X."/>
            <person name="Zhu J."/>
            <person name="Ruan X."/>
            <person name="Zhao L."/>
            <person name="Wei J."/>
            <person name="Que T."/>
            <person name="Du C."/>
            <person name="Cheng J."/>
            <person name="Dai P."/>
            <person name="Han X."/>
            <person name="Huang E."/>
            <person name="Gao Y."/>
            <person name="Liu J."/>
            <person name="Shao H."/>
            <person name="Ye R."/>
            <person name="Li L."/>
            <person name="Wei W."/>
            <person name="Wang X."/>
            <person name="Wang C."/>
            <person name="Huo Q."/>
            <person name="Li W."/>
            <person name="Guo W."/>
            <person name="Chen H."/>
            <person name="Chen S."/>
            <person name="Zhou L."/>
            <person name="Zhou L."/>
            <person name="Ni X."/>
            <person name="Tian J."/>
            <person name="Zhou Y."/>
            <person name="Sheng Y."/>
            <person name="Liu T."/>
            <person name="Pan Y."/>
            <person name="Xia L."/>
            <person name="Li J."/>
            <person name="Zhao F."/>
            <person name="Cao W."/>
        </authorList>
    </citation>
    <scope>NUCLEOTIDE SEQUENCE</scope>
    <source>
        <strain evidence="2">Rmic-2018</strain>
        <tissue evidence="2">Larvae</tissue>
    </source>
</reference>
<accession>A0A9J6DWQ9</accession>
<dbReference type="Proteomes" id="UP000821866">
    <property type="component" value="Unassembled WGS sequence"/>
</dbReference>
<name>A0A9J6DWQ9_RHIMP</name>
<evidence type="ECO:0000313" key="3">
    <source>
        <dbReference type="Proteomes" id="UP000821866"/>
    </source>
</evidence>
<feature type="compositionally biased region" description="Basic and acidic residues" evidence="1">
    <location>
        <begin position="133"/>
        <end position="153"/>
    </location>
</feature>
<evidence type="ECO:0000313" key="2">
    <source>
        <dbReference type="EMBL" id="KAH8026470.1"/>
    </source>
</evidence>
<feature type="region of interest" description="Disordered" evidence="1">
    <location>
        <begin position="1"/>
        <end position="171"/>
    </location>
</feature>
<comment type="caution">
    <text evidence="2">The sequence shown here is derived from an EMBL/GenBank/DDBJ whole genome shotgun (WGS) entry which is preliminary data.</text>
</comment>
<proteinExistence type="predicted"/>
<dbReference type="EMBL" id="JABSTU010000007">
    <property type="protein sequence ID" value="KAH8026470.1"/>
    <property type="molecule type" value="Genomic_DNA"/>
</dbReference>
<reference evidence="2" key="1">
    <citation type="journal article" date="2020" name="Cell">
        <title>Large-Scale Comparative Analyses of Tick Genomes Elucidate Their Genetic Diversity and Vector Capacities.</title>
        <authorList>
            <consortium name="Tick Genome and Microbiome Consortium (TIGMIC)"/>
            <person name="Jia N."/>
            <person name="Wang J."/>
            <person name="Shi W."/>
            <person name="Du L."/>
            <person name="Sun Y."/>
            <person name="Zhan W."/>
            <person name="Jiang J.F."/>
            <person name="Wang Q."/>
            <person name="Zhang B."/>
            <person name="Ji P."/>
            <person name="Bell-Sakyi L."/>
            <person name="Cui X.M."/>
            <person name="Yuan T.T."/>
            <person name="Jiang B.G."/>
            <person name="Yang W.F."/>
            <person name="Lam T.T."/>
            <person name="Chang Q.C."/>
            <person name="Ding S.J."/>
            <person name="Wang X.J."/>
            <person name="Zhu J.G."/>
            <person name="Ruan X.D."/>
            <person name="Zhao L."/>
            <person name="Wei J.T."/>
            <person name="Ye R.Z."/>
            <person name="Que T.C."/>
            <person name="Du C.H."/>
            <person name="Zhou Y.H."/>
            <person name="Cheng J.X."/>
            <person name="Dai P.F."/>
            <person name="Guo W.B."/>
            <person name="Han X.H."/>
            <person name="Huang E.J."/>
            <person name="Li L.F."/>
            <person name="Wei W."/>
            <person name="Gao Y.C."/>
            <person name="Liu J.Z."/>
            <person name="Shao H.Z."/>
            <person name="Wang X."/>
            <person name="Wang C.C."/>
            <person name="Yang T.C."/>
            <person name="Huo Q.B."/>
            <person name="Li W."/>
            <person name="Chen H.Y."/>
            <person name="Chen S.E."/>
            <person name="Zhou L.G."/>
            <person name="Ni X.B."/>
            <person name="Tian J.H."/>
            <person name="Sheng Y."/>
            <person name="Liu T."/>
            <person name="Pan Y.S."/>
            <person name="Xia L.Y."/>
            <person name="Li J."/>
            <person name="Zhao F."/>
            <person name="Cao W.C."/>
        </authorList>
    </citation>
    <scope>NUCLEOTIDE SEQUENCE</scope>
    <source>
        <strain evidence="2">Rmic-2018</strain>
    </source>
</reference>
<organism evidence="2 3">
    <name type="scientific">Rhipicephalus microplus</name>
    <name type="common">Cattle tick</name>
    <name type="synonym">Boophilus microplus</name>
    <dbReference type="NCBI Taxonomy" id="6941"/>
    <lineage>
        <taxon>Eukaryota</taxon>
        <taxon>Metazoa</taxon>
        <taxon>Ecdysozoa</taxon>
        <taxon>Arthropoda</taxon>
        <taxon>Chelicerata</taxon>
        <taxon>Arachnida</taxon>
        <taxon>Acari</taxon>
        <taxon>Parasitiformes</taxon>
        <taxon>Ixodida</taxon>
        <taxon>Ixodoidea</taxon>
        <taxon>Ixodidae</taxon>
        <taxon>Rhipicephalinae</taxon>
        <taxon>Rhipicephalus</taxon>
        <taxon>Boophilus</taxon>
    </lineage>
</organism>
<keyword evidence="3" id="KW-1185">Reference proteome</keyword>
<sequence>MPCSARPATKGAARRCGTLTEGREGSPAMKKTAAAGSRPQGESPDGAGSYTAASRGRSPGSRREKSIRPGTLDRLPADRPKVSSSPQPTGRGGRRFRGKEPGWRASEASGEGVTPRSASSPRDSRRGALAGETDTRRDYRDHCSHAERPRKVDNAPTRLDASSREPPGCDCNLRFPDVLRNASVASAVAVRRLARDAARAR</sequence>
<protein>
    <submittedName>
        <fullName evidence="2">Uncharacterized protein</fullName>
    </submittedName>
</protein>
<gene>
    <name evidence="2" type="ORF">HPB51_020580</name>
</gene>
<dbReference type="AlphaFoldDB" id="A0A9J6DWQ9"/>